<feature type="domain" description="DUF6487" evidence="1">
    <location>
        <begin position="3"/>
        <end position="75"/>
    </location>
</feature>
<accession>A0A8J6JAV7</accession>
<gene>
    <name evidence="2" type="ORF">H8S11_12250</name>
</gene>
<dbReference type="InterPro" id="IPR045504">
    <property type="entry name" value="DUF6487"/>
</dbReference>
<dbReference type="EMBL" id="JACOPO010000010">
    <property type="protein sequence ID" value="MBC5723582.1"/>
    <property type="molecule type" value="Genomic_DNA"/>
</dbReference>
<protein>
    <recommendedName>
        <fullName evidence="1">DUF6487 domain-containing protein</fullName>
    </recommendedName>
</protein>
<sequence>MNCPYCGGSMLEGTFHDRGDSYILPAGEVPPKLWTKAVLKKKHAILLPPESFGAVWAQRPSAFWCGICKKMLVDYGELMSQVEGQGTEGKE</sequence>
<name>A0A8J6JAV7_9FIRM</name>
<reference evidence="2" key="1">
    <citation type="submission" date="2020-08" db="EMBL/GenBank/DDBJ databases">
        <title>Genome public.</title>
        <authorList>
            <person name="Liu C."/>
            <person name="Sun Q."/>
        </authorList>
    </citation>
    <scope>NUCLEOTIDE SEQUENCE</scope>
    <source>
        <strain evidence="2">NSJ-23</strain>
    </source>
</reference>
<keyword evidence="3" id="KW-1185">Reference proteome</keyword>
<dbReference type="Proteomes" id="UP000628736">
    <property type="component" value="Unassembled WGS sequence"/>
</dbReference>
<dbReference type="Pfam" id="PF20097">
    <property type="entry name" value="DUF6487"/>
    <property type="match status" value="1"/>
</dbReference>
<evidence type="ECO:0000259" key="1">
    <source>
        <dbReference type="Pfam" id="PF20097"/>
    </source>
</evidence>
<evidence type="ECO:0000313" key="2">
    <source>
        <dbReference type="EMBL" id="MBC5723582.1"/>
    </source>
</evidence>
<dbReference type="AlphaFoldDB" id="A0A8J6JAV7"/>
<comment type="caution">
    <text evidence="2">The sequence shown here is derived from an EMBL/GenBank/DDBJ whole genome shotgun (WGS) entry which is preliminary data.</text>
</comment>
<evidence type="ECO:0000313" key="3">
    <source>
        <dbReference type="Proteomes" id="UP000628736"/>
    </source>
</evidence>
<dbReference type="RefSeq" id="WP_186853310.1">
    <property type="nucleotide sequence ID" value="NZ_JACOPO010000010.1"/>
</dbReference>
<proteinExistence type="predicted"/>
<organism evidence="2 3">
    <name type="scientific">Flintibacter hominis</name>
    <dbReference type="NCBI Taxonomy" id="2763048"/>
    <lineage>
        <taxon>Bacteria</taxon>
        <taxon>Bacillati</taxon>
        <taxon>Bacillota</taxon>
        <taxon>Clostridia</taxon>
        <taxon>Eubacteriales</taxon>
        <taxon>Flintibacter</taxon>
    </lineage>
</organism>